<dbReference type="RefSeq" id="WP_006908345.1">
    <property type="nucleotide sequence ID" value="NZ_JASOOE010000012.1"/>
</dbReference>
<name>A0AAJ1Q6U9_9LACT</name>
<comment type="caution">
    <text evidence="2">The sequence shown here is derived from an EMBL/GenBank/DDBJ whole genome shotgun (WGS) entry which is preliminary data.</text>
</comment>
<dbReference type="InterPro" id="IPR007612">
    <property type="entry name" value="LOR"/>
</dbReference>
<organism evidence="2 3">
    <name type="scientific">Facklamia hominis</name>
    <dbReference type="NCBI Taxonomy" id="178214"/>
    <lineage>
        <taxon>Bacteria</taxon>
        <taxon>Bacillati</taxon>
        <taxon>Bacillota</taxon>
        <taxon>Bacilli</taxon>
        <taxon>Lactobacillales</taxon>
        <taxon>Aerococcaceae</taxon>
        <taxon>Facklamia</taxon>
    </lineage>
</organism>
<dbReference type="Pfam" id="PF04525">
    <property type="entry name" value="LOR"/>
    <property type="match status" value="1"/>
</dbReference>
<protein>
    <submittedName>
        <fullName evidence="2">LURP-one-related family protein</fullName>
    </submittedName>
</protein>
<dbReference type="InterPro" id="IPR025659">
    <property type="entry name" value="Tubby-like_C"/>
</dbReference>
<proteinExistence type="inferred from homology"/>
<evidence type="ECO:0000313" key="3">
    <source>
        <dbReference type="Proteomes" id="UP001229251"/>
    </source>
</evidence>
<evidence type="ECO:0000313" key="2">
    <source>
        <dbReference type="EMBL" id="MDK7187662.1"/>
    </source>
</evidence>
<evidence type="ECO:0000256" key="1">
    <source>
        <dbReference type="ARBA" id="ARBA00005437"/>
    </source>
</evidence>
<sequence>MKLYVKQKVLSLKEDFDVYDRQKKPVYHVKSKWFSIGRSMKIIDVKSGKPLVSVKQQLLSIFPTLKVYYEGRYLCSVKKTWSLFRPKYQISRLNWRLQGDLWQHDYRLKDRKGNDLAKIHKQFLAWSDTFEMTILNQELDPVIVVAVILAIDMVMDNDSLKTSK</sequence>
<dbReference type="InterPro" id="IPR038595">
    <property type="entry name" value="LOR_sf"/>
</dbReference>
<accession>A0AAJ1Q6U9</accession>
<comment type="similarity">
    <text evidence="1">Belongs to the LOR family.</text>
</comment>
<dbReference type="SUPFAM" id="SSF54518">
    <property type="entry name" value="Tubby C-terminal domain-like"/>
    <property type="match status" value="1"/>
</dbReference>
<reference evidence="2" key="1">
    <citation type="submission" date="2023-05" db="EMBL/GenBank/DDBJ databases">
        <title>Cataloging the Phylogenetic Diversity of Human Bladder Bacteria.</title>
        <authorList>
            <person name="Du J."/>
        </authorList>
    </citation>
    <scope>NUCLEOTIDE SEQUENCE</scope>
    <source>
        <strain evidence="2">UMB1231</strain>
    </source>
</reference>
<dbReference type="Gene3D" id="2.40.160.200">
    <property type="entry name" value="LURP1-related"/>
    <property type="match status" value="1"/>
</dbReference>
<gene>
    <name evidence="2" type="ORF">QP433_06685</name>
</gene>
<dbReference type="Proteomes" id="UP001229251">
    <property type="component" value="Unassembled WGS sequence"/>
</dbReference>
<dbReference type="EMBL" id="JASOOE010000012">
    <property type="protein sequence ID" value="MDK7187662.1"/>
    <property type="molecule type" value="Genomic_DNA"/>
</dbReference>
<dbReference type="AlphaFoldDB" id="A0AAJ1Q6U9"/>